<dbReference type="PROSITE" id="PS51898">
    <property type="entry name" value="TYR_RECOMBINASE"/>
    <property type="match status" value="1"/>
</dbReference>
<feature type="domain" description="Core-binding (CB)" evidence="6">
    <location>
        <begin position="64"/>
        <end position="148"/>
    </location>
</feature>
<dbReference type="InterPro" id="IPR050090">
    <property type="entry name" value="Tyrosine_recombinase_XerCD"/>
</dbReference>
<comment type="similarity">
    <text evidence="1">Belongs to the 'phage' integrase family.</text>
</comment>
<name>A0ABV7ZNQ1_9CORY</name>
<dbReference type="Gene3D" id="1.10.443.10">
    <property type="entry name" value="Intergrase catalytic core"/>
    <property type="match status" value="1"/>
</dbReference>
<dbReference type="PANTHER" id="PTHR30349:SF41">
    <property type="entry name" value="INTEGRASE_RECOMBINASE PROTEIN MJ0367-RELATED"/>
    <property type="match status" value="1"/>
</dbReference>
<dbReference type="InterPro" id="IPR044068">
    <property type="entry name" value="CB"/>
</dbReference>
<dbReference type="InterPro" id="IPR010998">
    <property type="entry name" value="Integrase_recombinase_N"/>
</dbReference>
<dbReference type="EMBL" id="JBHRZN010000002">
    <property type="protein sequence ID" value="MFC3849785.1"/>
    <property type="molecule type" value="Genomic_DNA"/>
</dbReference>
<evidence type="ECO:0000313" key="8">
    <source>
        <dbReference type="Proteomes" id="UP001595751"/>
    </source>
</evidence>
<dbReference type="PROSITE" id="PS51900">
    <property type="entry name" value="CB"/>
    <property type="match status" value="1"/>
</dbReference>
<dbReference type="PANTHER" id="PTHR30349">
    <property type="entry name" value="PHAGE INTEGRASE-RELATED"/>
    <property type="match status" value="1"/>
</dbReference>
<evidence type="ECO:0000259" key="5">
    <source>
        <dbReference type="PROSITE" id="PS51898"/>
    </source>
</evidence>
<evidence type="ECO:0000313" key="7">
    <source>
        <dbReference type="EMBL" id="MFC3849785.1"/>
    </source>
</evidence>
<gene>
    <name evidence="7" type="ORF">ACFORJ_06355</name>
</gene>
<dbReference type="SUPFAM" id="SSF56349">
    <property type="entry name" value="DNA breaking-rejoining enzymes"/>
    <property type="match status" value="1"/>
</dbReference>
<protein>
    <submittedName>
        <fullName evidence="7">Tyrosine-type recombinase/integrase</fullName>
    </submittedName>
</protein>
<evidence type="ECO:0000256" key="1">
    <source>
        <dbReference type="ARBA" id="ARBA00008857"/>
    </source>
</evidence>
<proteinExistence type="inferred from homology"/>
<dbReference type="InterPro" id="IPR002104">
    <property type="entry name" value="Integrase_catalytic"/>
</dbReference>
<dbReference type="InterPro" id="IPR013762">
    <property type="entry name" value="Integrase-like_cat_sf"/>
</dbReference>
<feature type="domain" description="Tyr recombinase" evidence="5">
    <location>
        <begin position="171"/>
        <end position="376"/>
    </location>
</feature>
<dbReference type="Gene3D" id="1.10.150.130">
    <property type="match status" value="1"/>
</dbReference>
<comment type="caution">
    <text evidence="7">The sequence shown here is derived from an EMBL/GenBank/DDBJ whole genome shotgun (WGS) entry which is preliminary data.</text>
</comment>
<dbReference type="CDD" id="cd01189">
    <property type="entry name" value="INT_ICEBs1_C_like"/>
    <property type="match status" value="1"/>
</dbReference>
<evidence type="ECO:0000259" key="6">
    <source>
        <dbReference type="PROSITE" id="PS51900"/>
    </source>
</evidence>
<dbReference type="InterPro" id="IPR011010">
    <property type="entry name" value="DNA_brk_join_enz"/>
</dbReference>
<keyword evidence="2 4" id="KW-0238">DNA-binding</keyword>
<sequence>MSAANPRKIILKSGEARWEARYRDTAGRHRSRTFHYKRDAVAFLEETRRELRRGEWIDPADGTITLLELAEDWIDRSDVPNTIAGRITFSRNLGDFGGIEVGKLTPRHMRQWEKQLRTGRPWKGGKPLSDGTVGGYVREMKAMLTAAVVDERIRKSPADVLKSRKVIRKVAPDEVLTADMANAMIDVFESGRRRMTKAEREAAGRGELAPWTSMRAVPEMGYLVRAGAAIGPRPSELLDIRLEDIDVARGTVYLRGTKSDAAPRTIGVPAEVIREMRKRAAEYPTKEGFVMMRSDGRRMTLQWIEQRFRAAREALGLPDSITPHSLRHLHATSLIAAGVDVKAVQHRLGHSSAMVTLDIYAHWWPSREGHVVEAAANVLAGFVRDLPGLRVVQ</sequence>
<keyword evidence="3" id="KW-0233">DNA recombination</keyword>
<organism evidence="7 8">
    <name type="scientific">Corynebacterium hansenii</name>
    <dbReference type="NCBI Taxonomy" id="394964"/>
    <lineage>
        <taxon>Bacteria</taxon>
        <taxon>Bacillati</taxon>
        <taxon>Actinomycetota</taxon>
        <taxon>Actinomycetes</taxon>
        <taxon>Mycobacteriales</taxon>
        <taxon>Corynebacteriaceae</taxon>
        <taxon>Corynebacterium</taxon>
    </lineage>
</organism>
<dbReference type="Proteomes" id="UP001595751">
    <property type="component" value="Unassembled WGS sequence"/>
</dbReference>
<evidence type="ECO:0000256" key="2">
    <source>
        <dbReference type="ARBA" id="ARBA00023125"/>
    </source>
</evidence>
<evidence type="ECO:0000256" key="3">
    <source>
        <dbReference type="ARBA" id="ARBA00023172"/>
    </source>
</evidence>
<dbReference type="Pfam" id="PF00589">
    <property type="entry name" value="Phage_integrase"/>
    <property type="match status" value="1"/>
</dbReference>
<accession>A0ABV7ZNQ1</accession>
<dbReference type="RefSeq" id="WP_290288832.1">
    <property type="nucleotide sequence ID" value="NZ_CP047211.1"/>
</dbReference>
<evidence type="ECO:0000256" key="4">
    <source>
        <dbReference type="PROSITE-ProRule" id="PRU01248"/>
    </source>
</evidence>
<reference evidence="8" key="1">
    <citation type="journal article" date="2019" name="Int. J. Syst. Evol. Microbiol.">
        <title>The Global Catalogue of Microorganisms (GCM) 10K type strain sequencing project: providing services to taxonomists for standard genome sequencing and annotation.</title>
        <authorList>
            <consortium name="The Broad Institute Genomics Platform"/>
            <consortium name="The Broad Institute Genome Sequencing Center for Infectious Disease"/>
            <person name="Wu L."/>
            <person name="Ma J."/>
        </authorList>
    </citation>
    <scope>NUCLEOTIDE SEQUENCE [LARGE SCALE GENOMIC DNA]</scope>
    <source>
        <strain evidence="8">CCUG 53252</strain>
    </source>
</reference>
<keyword evidence="8" id="KW-1185">Reference proteome</keyword>